<sequence>MKKISLTILALVAVIMLASCGKAKKVSIAGSWGADSGSETVYLFNEDGTGKISIGTTVSKSFTYETNDNTLKIVTEILGQKDEQEYTYSIDGDVLTMTRNNESVTYTKQK</sequence>
<evidence type="ECO:0000313" key="4">
    <source>
        <dbReference type="Proteomes" id="UP000628463"/>
    </source>
</evidence>
<feature type="chain" id="PRO_5045400136" description="DUF5640 domain-containing protein" evidence="1">
    <location>
        <begin position="24"/>
        <end position="110"/>
    </location>
</feature>
<keyword evidence="4" id="KW-1185">Reference proteome</keyword>
<comment type="caution">
    <text evidence="3">The sequence shown here is derived from an EMBL/GenBank/DDBJ whole genome shotgun (WGS) entry which is preliminary data.</text>
</comment>
<dbReference type="PROSITE" id="PS51257">
    <property type="entry name" value="PROKAR_LIPOPROTEIN"/>
    <property type="match status" value="1"/>
</dbReference>
<dbReference type="Proteomes" id="UP000628463">
    <property type="component" value="Unassembled WGS sequence"/>
</dbReference>
<reference evidence="3 4" key="1">
    <citation type="submission" date="2020-08" db="EMBL/GenBank/DDBJ databases">
        <title>Genome public.</title>
        <authorList>
            <person name="Liu C."/>
            <person name="Sun Q."/>
        </authorList>
    </citation>
    <scope>NUCLEOTIDE SEQUENCE [LARGE SCALE GENOMIC DNA]</scope>
    <source>
        <strain evidence="3 4">NSJ-43</strain>
    </source>
</reference>
<protein>
    <recommendedName>
        <fullName evidence="2">DUF5640 domain-containing protein</fullName>
    </recommendedName>
</protein>
<dbReference type="Pfam" id="PF18692">
    <property type="entry name" value="DUF5640"/>
    <property type="match status" value="1"/>
</dbReference>
<evidence type="ECO:0000313" key="3">
    <source>
        <dbReference type="EMBL" id="MBC5680505.1"/>
    </source>
</evidence>
<proteinExistence type="predicted"/>
<dbReference type="RefSeq" id="WP_186836528.1">
    <property type="nucleotide sequence ID" value="NZ_JACOPD010000003.1"/>
</dbReference>
<organism evidence="3 4">
    <name type="scientific">Lachnospira hominis</name>
    <name type="common">ex Liu et al. 2021</name>
    <dbReference type="NCBI Taxonomy" id="2763051"/>
    <lineage>
        <taxon>Bacteria</taxon>
        <taxon>Bacillati</taxon>
        <taxon>Bacillota</taxon>
        <taxon>Clostridia</taxon>
        <taxon>Lachnospirales</taxon>
        <taxon>Lachnospiraceae</taxon>
        <taxon>Lachnospira</taxon>
    </lineage>
</organism>
<feature type="signal peptide" evidence="1">
    <location>
        <begin position="1"/>
        <end position="23"/>
    </location>
</feature>
<dbReference type="EMBL" id="JACOPD010000003">
    <property type="protein sequence ID" value="MBC5680505.1"/>
    <property type="molecule type" value="Genomic_DNA"/>
</dbReference>
<feature type="domain" description="DUF5640" evidence="2">
    <location>
        <begin position="28"/>
        <end position="109"/>
    </location>
</feature>
<gene>
    <name evidence="3" type="ORF">H8S01_05960</name>
</gene>
<evidence type="ECO:0000256" key="1">
    <source>
        <dbReference type="SAM" id="SignalP"/>
    </source>
</evidence>
<dbReference type="InterPro" id="IPR040984">
    <property type="entry name" value="DUF5640"/>
</dbReference>
<evidence type="ECO:0000259" key="2">
    <source>
        <dbReference type="Pfam" id="PF18692"/>
    </source>
</evidence>
<dbReference type="Gene3D" id="2.40.128.360">
    <property type="match status" value="1"/>
</dbReference>
<name>A0ABR7FZ98_9FIRM</name>
<keyword evidence="1" id="KW-0732">Signal</keyword>
<accession>A0ABR7FZ98</accession>